<keyword evidence="3" id="KW-1185">Reference proteome</keyword>
<gene>
    <name evidence="2" type="ORF">EIW28_01535</name>
</gene>
<dbReference type="RefSeq" id="WP_125245959.1">
    <property type="nucleotide sequence ID" value="NZ_RSEB01000001.1"/>
</dbReference>
<comment type="caution">
    <text evidence="2">The sequence shown here is derived from an EMBL/GenBank/DDBJ whole genome shotgun (WGS) entry which is preliminary data.</text>
</comment>
<proteinExistence type="predicted"/>
<dbReference type="AlphaFoldDB" id="A0A426V3S1"/>
<evidence type="ECO:0000256" key="1">
    <source>
        <dbReference type="SAM" id="MobiDB-lite"/>
    </source>
</evidence>
<organism evidence="2 3">
    <name type="scientific">Glycomyces terrestris</name>
    <dbReference type="NCBI Taxonomy" id="2493553"/>
    <lineage>
        <taxon>Bacteria</taxon>
        <taxon>Bacillati</taxon>
        <taxon>Actinomycetota</taxon>
        <taxon>Actinomycetes</taxon>
        <taxon>Glycomycetales</taxon>
        <taxon>Glycomycetaceae</taxon>
        <taxon>Glycomyces</taxon>
    </lineage>
</organism>
<evidence type="ECO:0008006" key="4">
    <source>
        <dbReference type="Google" id="ProtNLM"/>
    </source>
</evidence>
<sequence length="279" mass="31347">MDSLRGPSDDRSRHAKRRPAAGVLGRLLRRGARSECRHIDTRIKDPRDVQRDARAAILDVKHNSEDRDRAVHDLAHGPGADEDSRWHLANAVRSRGLDQGHRLALALEYRRCDPAAASEALLLFALDATNEPFLRLQAARLLPDEADQRLAVLMVGTAADVECRLRAAIALKPLAPRDAEEAFRTLATDDEVSFEVRFEAIRHWAPANRTAAVEVLWQIAGSAQVPWIRRITAAYELVLLRVRAAKGLLLEWMESRELPEEARTHLFATLRKLDLQRAA</sequence>
<evidence type="ECO:0000313" key="2">
    <source>
        <dbReference type="EMBL" id="RRS01481.1"/>
    </source>
</evidence>
<reference evidence="2 3" key="1">
    <citation type="submission" date="2018-12" db="EMBL/GenBank/DDBJ databases">
        <title>Glycomyces sp. YIM 121974 draft genome.</title>
        <authorList>
            <person name="Li Q."/>
        </authorList>
    </citation>
    <scope>NUCLEOTIDE SEQUENCE [LARGE SCALE GENOMIC DNA]</scope>
    <source>
        <strain evidence="2 3">YIM 121974</strain>
    </source>
</reference>
<dbReference type="OrthoDB" id="5178312at2"/>
<dbReference type="Proteomes" id="UP000277256">
    <property type="component" value="Unassembled WGS sequence"/>
</dbReference>
<dbReference type="EMBL" id="RSEB01000001">
    <property type="protein sequence ID" value="RRS01481.1"/>
    <property type="molecule type" value="Genomic_DNA"/>
</dbReference>
<name>A0A426V3S1_9ACTN</name>
<protein>
    <recommendedName>
        <fullName evidence="4">HEAT repeat domain-containing protein</fullName>
    </recommendedName>
</protein>
<feature type="region of interest" description="Disordered" evidence="1">
    <location>
        <begin position="1"/>
        <end position="23"/>
    </location>
</feature>
<evidence type="ECO:0000313" key="3">
    <source>
        <dbReference type="Proteomes" id="UP000277256"/>
    </source>
</evidence>
<accession>A0A426V3S1</accession>